<protein>
    <recommendedName>
        <fullName evidence="9">Sulfatase N-terminal domain-containing protein</fullName>
    </recommendedName>
</protein>
<dbReference type="EMBL" id="AQHV01000010">
    <property type="protein sequence ID" value="KKB56918.1"/>
    <property type="molecule type" value="Genomic_DNA"/>
</dbReference>
<keyword evidence="3" id="KW-0479">Metal-binding</keyword>
<dbReference type="AlphaFoldDB" id="A0A0F5JGR4"/>
<reference evidence="10 11" key="1">
    <citation type="submission" date="2013-04" db="EMBL/GenBank/DDBJ databases">
        <title>The Genome Sequence of Parabacteroides goldsteinii DSM 19448.</title>
        <authorList>
            <consortium name="The Broad Institute Genomics Platform"/>
            <person name="Earl A."/>
            <person name="Ward D."/>
            <person name="Feldgarden M."/>
            <person name="Gevers D."/>
            <person name="Martens E."/>
            <person name="Sakamoto M."/>
            <person name="Benno Y."/>
            <person name="Song Y."/>
            <person name="Liu C."/>
            <person name="Lee J."/>
            <person name="Bolanos M."/>
            <person name="Vaisanen M.L."/>
            <person name="Finegold S.M."/>
            <person name="Walker B."/>
            <person name="Young S."/>
            <person name="Zeng Q."/>
            <person name="Gargeya S."/>
            <person name="Fitzgerald M."/>
            <person name="Haas B."/>
            <person name="Abouelleil A."/>
            <person name="Allen A.W."/>
            <person name="Alvarado L."/>
            <person name="Arachchi H.M."/>
            <person name="Berlin A.M."/>
            <person name="Chapman S.B."/>
            <person name="Gainer-Dewar J."/>
            <person name="Goldberg J."/>
            <person name="Griggs A."/>
            <person name="Gujja S."/>
            <person name="Hansen M."/>
            <person name="Howarth C."/>
            <person name="Imamovic A."/>
            <person name="Ireland A."/>
            <person name="Larimer J."/>
            <person name="McCowan C."/>
            <person name="Murphy C."/>
            <person name="Pearson M."/>
            <person name="Poon T.W."/>
            <person name="Priest M."/>
            <person name="Roberts A."/>
            <person name="Saif S."/>
            <person name="Shea T."/>
            <person name="Sisk P."/>
            <person name="Sykes S."/>
            <person name="Wortman J."/>
            <person name="Nusbaum C."/>
            <person name="Birren B."/>
        </authorList>
    </citation>
    <scope>NUCLEOTIDE SEQUENCE [LARGE SCALE GENOMIC DNA]</scope>
    <source>
        <strain evidence="10 11">DSM 19448</strain>
    </source>
</reference>
<evidence type="ECO:0000313" key="10">
    <source>
        <dbReference type="EMBL" id="KKB56918.1"/>
    </source>
</evidence>
<name>A0A0F5JGR4_9BACT</name>
<dbReference type="Proteomes" id="UP000033047">
    <property type="component" value="Unassembled WGS sequence"/>
</dbReference>
<evidence type="ECO:0000256" key="1">
    <source>
        <dbReference type="ARBA" id="ARBA00001913"/>
    </source>
</evidence>
<organism evidence="10 11">
    <name type="scientific">Parabacteroides goldsteinii DSM 19448 = WAL 12034</name>
    <dbReference type="NCBI Taxonomy" id="927665"/>
    <lineage>
        <taxon>Bacteria</taxon>
        <taxon>Pseudomonadati</taxon>
        <taxon>Bacteroidota</taxon>
        <taxon>Bacteroidia</taxon>
        <taxon>Bacteroidales</taxon>
        <taxon>Tannerellaceae</taxon>
        <taxon>Parabacteroides</taxon>
    </lineage>
</organism>
<evidence type="ECO:0000256" key="4">
    <source>
        <dbReference type="ARBA" id="ARBA00022729"/>
    </source>
</evidence>
<dbReference type="SUPFAM" id="SSF53649">
    <property type="entry name" value="Alkaline phosphatase-like"/>
    <property type="match status" value="1"/>
</dbReference>
<dbReference type="GO" id="GO:0004065">
    <property type="term" value="F:arylsulfatase activity"/>
    <property type="evidence" value="ECO:0007669"/>
    <property type="project" value="TreeGrafter"/>
</dbReference>
<evidence type="ECO:0000256" key="8">
    <source>
        <dbReference type="SAM" id="SignalP"/>
    </source>
</evidence>
<dbReference type="STRING" id="927665.HMPREF1535_01570"/>
<comment type="caution">
    <text evidence="10">The sequence shown here is derived from an EMBL/GenBank/DDBJ whole genome shotgun (WGS) entry which is preliminary data.</text>
</comment>
<keyword evidence="5" id="KW-0378">Hydrolase</keyword>
<dbReference type="RefSeq" id="WP_052716670.1">
    <property type="nucleotide sequence ID" value="NZ_KQ033912.1"/>
</dbReference>
<dbReference type="GO" id="GO:0046872">
    <property type="term" value="F:metal ion binding"/>
    <property type="evidence" value="ECO:0007669"/>
    <property type="project" value="UniProtKB-KW"/>
</dbReference>
<dbReference type="PANTHER" id="PTHR42693">
    <property type="entry name" value="ARYLSULFATASE FAMILY MEMBER"/>
    <property type="match status" value="1"/>
</dbReference>
<proteinExistence type="inferred from homology"/>
<dbReference type="PROSITE" id="PS00149">
    <property type="entry name" value="SULFATASE_2"/>
    <property type="match status" value="1"/>
</dbReference>
<dbReference type="PATRIC" id="fig|927665.4.peg.1604"/>
<sequence>MKSISLIKKSCFFVSVLHFSAANMFAAEKQQPNIIILFIDDLGYNDLGYRSSSFETPNIDKLAAEGIDFTNAYVPSPTSSPSRVALLTGRHPIKVGFTRHIEANALDPYNNGEFGLWDGDPGEKPSRQHLPLQEVTFAEALKKEGYTTCSIGKWHLGNKFYYPQKQGFDIVYGESDLGNPAGYFPPYFTHEKKHDKNGKYLTDYLTEYATKVIETHDYKKAPLCMYLAHYGVHTPIEAPKDKIEKYRKQGLPEKYATYHAMVESIDESVGNILKSVKQAGVEDNTIVMFISDQGGFFTNYPLKGGKQAGTALYEGGAKVPFIVKLPKMDKGRVVKERISTLDVFPTLVELSGGDLKDYPQLDGLSLKKTFEGGTTPAQPLFFYRSYDDQASSVIHLGYKFIYTRSGNHELYNLNKDPYETTNIINVSDEKYIGMKLKAMVEDFLSKYEPLSIPYPKQVH</sequence>
<comment type="cofactor">
    <cofactor evidence="1">
        <name>Ca(2+)</name>
        <dbReference type="ChEBI" id="CHEBI:29108"/>
    </cofactor>
</comment>
<evidence type="ECO:0000256" key="7">
    <source>
        <dbReference type="PIRSR" id="PIRSR600917-52"/>
    </source>
</evidence>
<feature type="signal peptide" evidence="8">
    <location>
        <begin position="1"/>
        <end position="26"/>
    </location>
</feature>
<keyword evidence="4 8" id="KW-0732">Signal</keyword>
<feature type="domain" description="Sulfatase N-terminal" evidence="9">
    <location>
        <begin position="32"/>
        <end position="352"/>
    </location>
</feature>
<dbReference type="InterPro" id="IPR000917">
    <property type="entry name" value="Sulfatase_N"/>
</dbReference>
<dbReference type="CDD" id="cd16144">
    <property type="entry name" value="ARS_like"/>
    <property type="match status" value="1"/>
</dbReference>
<evidence type="ECO:0000313" key="11">
    <source>
        <dbReference type="Proteomes" id="UP000033047"/>
    </source>
</evidence>
<comment type="PTM">
    <text evidence="7">The conversion to 3-oxoalanine (also known as C-formylglycine, FGly), of a serine or cysteine residue in prokaryotes and of a cysteine residue in eukaryotes, is critical for catalytic activity.</text>
</comment>
<evidence type="ECO:0000256" key="3">
    <source>
        <dbReference type="ARBA" id="ARBA00022723"/>
    </source>
</evidence>
<dbReference type="Pfam" id="PF00884">
    <property type="entry name" value="Sulfatase"/>
    <property type="match status" value="1"/>
</dbReference>
<dbReference type="PANTHER" id="PTHR42693:SF42">
    <property type="entry name" value="ARYLSULFATASE G"/>
    <property type="match status" value="1"/>
</dbReference>
<keyword evidence="6" id="KW-0106">Calcium</keyword>
<dbReference type="Gene3D" id="3.40.720.10">
    <property type="entry name" value="Alkaline Phosphatase, subunit A"/>
    <property type="match status" value="2"/>
</dbReference>
<gene>
    <name evidence="10" type="ORF">HMPREF1535_01570</name>
</gene>
<dbReference type="HOGENOM" id="CLU_006332_10_4_10"/>
<accession>A0A0F5JGR4</accession>
<dbReference type="InterPro" id="IPR017850">
    <property type="entry name" value="Alkaline_phosphatase_core_sf"/>
</dbReference>
<feature type="chain" id="PRO_5002489322" description="Sulfatase N-terminal domain-containing protein" evidence="8">
    <location>
        <begin position="27"/>
        <end position="459"/>
    </location>
</feature>
<feature type="modified residue" description="3-oxoalanine (Ser)" evidence="7">
    <location>
        <position position="79"/>
    </location>
</feature>
<evidence type="ECO:0000256" key="2">
    <source>
        <dbReference type="ARBA" id="ARBA00008779"/>
    </source>
</evidence>
<dbReference type="InterPro" id="IPR050738">
    <property type="entry name" value="Sulfatase"/>
</dbReference>
<comment type="similarity">
    <text evidence="2">Belongs to the sulfatase family.</text>
</comment>
<evidence type="ECO:0000259" key="9">
    <source>
        <dbReference type="Pfam" id="PF00884"/>
    </source>
</evidence>
<evidence type="ECO:0000256" key="6">
    <source>
        <dbReference type="ARBA" id="ARBA00022837"/>
    </source>
</evidence>
<dbReference type="PROSITE" id="PS00523">
    <property type="entry name" value="SULFATASE_1"/>
    <property type="match status" value="1"/>
</dbReference>
<evidence type="ECO:0000256" key="5">
    <source>
        <dbReference type="ARBA" id="ARBA00022801"/>
    </source>
</evidence>
<dbReference type="InterPro" id="IPR024607">
    <property type="entry name" value="Sulfatase_CS"/>
</dbReference>